<reference evidence="1 2" key="1">
    <citation type="submission" date="2020-01" db="EMBL/GenBank/DDBJ databases">
        <authorList>
            <consortium name="DOE Joint Genome Institute"/>
            <person name="Haridas S."/>
            <person name="Albert R."/>
            <person name="Binder M."/>
            <person name="Bloem J."/>
            <person name="Labutti K."/>
            <person name="Salamov A."/>
            <person name="Andreopoulos B."/>
            <person name="Baker S.E."/>
            <person name="Barry K."/>
            <person name="Bills G."/>
            <person name="Bluhm B.H."/>
            <person name="Cannon C."/>
            <person name="Castanera R."/>
            <person name="Culley D.E."/>
            <person name="Daum C."/>
            <person name="Ezra D."/>
            <person name="Gonzalez J.B."/>
            <person name="Henrissat B."/>
            <person name="Kuo A."/>
            <person name="Liang C."/>
            <person name="Lipzen A."/>
            <person name="Lutzoni F."/>
            <person name="Magnuson J."/>
            <person name="Mondo S."/>
            <person name="Nolan M."/>
            <person name="Ohm R."/>
            <person name="Pangilinan J."/>
            <person name="Park H.-J.H."/>
            <person name="Ramirez L."/>
            <person name="Alfaro M."/>
            <person name="Sun H."/>
            <person name="Tritt A."/>
            <person name="Yoshinaga Y."/>
            <person name="Zwiers L.-H.L."/>
            <person name="Turgeon B.G."/>
            <person name="Goodwin S.B."/>
            <person name="Spatafora J.W."/>
            <person name="Crous P.W."/>
            <person name="Grigoriev I.V."/>
        </authorList>
    </citation>
    <scope>NUCLEOTIDE SEQUENCE [LARGE SCALE GENOMIC DNA]</scope>
    <source>
        <strain evidence="1 2">CBS 611.86</strain>
    </source>
</reference>
<name>A0A7C8MIE3_9PLEO</name>
<protein>
    <submittedName>
        <fullName evidence="1">Uncharacterized protein</fullName>
    </submittedName>
</protein>
<organism evidence="1 2">
    <name type="scientific">Massariosphaeria phaeospora</name>
    <dbReference type="NCBI Taxonomy" id="100035"/>
    <lineage>
        <taxon>Eukaryota</taxon>
        <taxon>Fungi</taxon>
        <taxon>Dikarya</taxon>
        <taxon>Ascomycota</taxon>
        <taxon>Pezizomycotina</taxon>
        <taxon>Dothideomycetes</taxon>
        <taxon>Pleosporomycetidae</taxon>
        <taxon>Pleosporales</taxon>
        <taxon>Pleosporales incertae sedis</taxon>
        <taxon>Massariosphaeria</taxon>
    </lineage>
</organism>
<dbReference type="AlphaFoldDB" id="A0A7C8MIE3"/>
<evidence type="ECO:0000313" key="1">
    <source>
        <dbReference type="EMBL" id="KAF2867865.1"/>
    </source>
</evidence>
<proteinExistence type="predicted"/>
<keyword evidence="2" id="KW-1185">Reference proteome</keyword>
<dbReference type="EMBL" id="JAADJZ010000021">
    <property type="protein sequence ID" value="KAF2867865.1"/>
    <property type="molecule type" value="Genomic_DNA"/>
</dbReference>
<gene>
    <name evidence="1" type="ORF">BDV95DRAFT_580801</name>
</gene>
<evidence type="ECO:0000313" key="2">
    <source>
        <dbReference type="Proteomes" id="UP000481861"/>
    </source>
</evidence>
<comment type="caution">
    <text evidence="1">The sequence shown here is derived from an EMBL/GenBank/DDBJ whole genome shotgun (WGS) entry which is preliminary data.</text>
</comment>
<dbReference type="Proteomes" id="UP000481861">
    <property type="component" value="Unassembled WGS sequence"/>
</dbReference>
<accession>A0A7C8MIE3</accession>
<sequence length="101" mass="11339">MSLASTSAFALTYHLLLATIFIDVHPLRRSSSSTWLRQLQQISFDVSRLYIRFLDLNINLIRPSGTVNSRFGSVFTGHLDPIVMSSMVAWNLRVFAPGLPS</sequence>